<evidence type="ECO:0000256" key="1">
    <source>
        <dbReference type="ARBA" id="ARBA00023015"/>
    </source>
</evidence>
<feature type="region of interest" description="Disordered" evidence="4">
    <location>
        <begin position="1"/>
        <end position="39"/>
    </location>
</feature>
<dbReference type="Pfam" id="PF00134">
    <property type="entry name" value="Cyclin_N"/>
    <property type="match status" value="1"/>
</dbReference>
<dbReference type="InterPro" id="IPR013763">
    <property type="entry name" value="Cyclin-like_dom"/>
</dbReference>
<evidence type="ECO:0000313" key="6">
    <source>
        <dbReference type="EMBL" id="KAK7205607.1"/>
    </source>
</evidence>
<gene>
    <name evidence="6" type="ORF">BZA70DRAFT_278553</name>
</gene>
<proteinExistence type="inferred from homology"/>
<dbReference type="Proteomes" id="UP001498771">
    <property type="component" value="Unassembled WGS sequence"/>
</dbReference>
<dbReference type="InterPro" id="IPR006671">
    <property type="entry name" value="Cyclin_N"/>
</dbReference>
<sequence length="365" mass="41129">MNARSTPKSGSPAGFGSGGGAHSSGSTPLEHSTSASSSVTHPTLIQLSRPYLTASQIAHLARQTNNTDGARDNQSRFHAFQLIINTGEQLRFPIRTIGSAMILFQRFYLFNSLQDFPYVTDTALACLFVASKKEDTLKKMKDIVIAAYNVRYPNGPEISMDSPIIEDQRRKSLLLEQHVLETMSFDFRMRHPHPYIVKFSKHLKLNTEQAQLAWFVCFDSYKTLAPLKHTPHAIALASIYIATALLEGDIPNHKEQARTLMIDPNDCENIILELLELYIDWLPQTSLATRFPDIGRFMTMRIDVNKRLNDPANDEYRNPSARDYSNDSSDQTSNLPRMRDSSLGVRGTMRYVLDWERASAEGATI</sequence>
<reference evidence="6 7" key="1">
    <citation type="submission" date="2024-03" db="EMBL/GenBank/DDBJ databases">
        <title>Genome-scale model development and genomic sequencing of the oleaginous clade Lipomyces.</title>
        <authorList>
            <consortium name="Lawrence Berkeley National Laboratory"/>
            <person name="Czajka J.J."/>
            <person name="Han Y."/>
            <person name="Kim J."/>
            <person name="Mondo S.J."/>
            <person name="Hofstad B.A."/>
            <person name="Robles A."/>
            <person name="Haridas S."/>
            <person name="Riley R."/>
            <person name="LaButti K."/>
            <person name="Pangilinan J."/>
            <person name="Andreopoulos W."/>
            <person name="Lipzen A."/>
            <person name="Yan J."/>
            <person name="Wang M."/>
            <person name="Ng V."/>
            <person name="Grigoriev I.V."/>
            <person name="Spatafora J.W."/>
            <person name="Magnuson J.K."/>
            <person name="Baker S.E."/>
            <person name="Pomraning K.R."/>
        </authorList>
    </citation>
    <scope>NUCLEOTIDE SEQUENCE [LARGE SCALE GENOMIC DNA]</scope>
    <source>
        <strain evidence="6 7">Phaff 52-87</strain>
    </source>
</reference>
<feature type="domain" description="Cyclin-like" evidence="5">
    <location>
        <begin position="194"/>
        <end position="276"/>
    </location>
</feature>
<dbReference type="InterPro" id="IPR000812">
    <property type="entry name" value="TFIIB"/>
</dbReference>
<dbReference type="InterPro" id="IPR036915">
    <property type="entry name" value="Cyclin-like_sf"/>
</dbReference>
<dbReference type="PRINTS" id="PR00685">
    <property type="entry name" value="TIFACTORIIB"/>
</dbReference>
<dbReference type="GeneID" id="90038123"/>
<dbReference type="RefSeq" id="XP_064768640.1">
    <property type="nucleotide sequence ID" value="XM_064912611.1"/>
</dbReference>
<dbReference type="CDD" id="cd20546">
    <property type="entry name" value="CYCLIN_SpCG1C_ScCTK2-like_rpt2"/>
    <property type="match status" value="1"/>
</dbReference>
<feature type="region of interest" description="Disordered" evidence="4">
    <location>
        <begin position="309"/>
        <end position="341"/>
    </location>
</feature>
<evidence type="ECO:0000256" key="2">
    <source>
        <dbReference type="ARBA" id="ARBA00023163"/>
    </source>
</evidence>
<evidence type="ECO:0000256" key="4">
    <source>
        <dbReference type="SAM" id="MobiDB-lite"/>
    </source>
</evidence>
<dbReference type="PANTHER" id="PTHR10026">
    <property type="entry name" value="CYCLIN"/>
    <property type="match status" value="1"/>
</dbReference>
<accession>A0ABR1F742</accession>
<evidence type="ECO:0000313" key="7">
    <source>
        <dbReference type="Proteomes" id="UP001498771"/>
    </source>
</evidence>
<evidence type="ECO:0000259" key="5">
    <source>
        <dbReference type="SMART" id="SM00385"/>
    </source>
</evidence>
<dbReference type="SUPFAM" id="SSF47954">
    <property type="entry name" value="Cyclin-like"/>
    <property type="match status" value="2"/>
</dbReference>
<feature type="compositionally biased region" description="Polar residues" evidence="4">
    <location>
        <begin position="27"/>
        <end position="39"/>
    </location>
</feature>
<name>A0ABR1F742_9ASCO</name>
<organism evidence="6 7">
    <name type="scientific">Myxozyma melibiosi</name>
    <dbReference type="NCBI Taxonomy" id="54550"/>
    <lineage>
        <taxon>Eukaryota</taxon>
        <taxon>Fungi</taxon>
        <taxon>Dikarya</taxon>
        <taxon>Ascomycota</taxon>
        <taxon>Saccharomycotina</taxon>
        <taxon>Lipomycetes</taxon>
        <taxon>Lipomycetales</taxon>
        <taxon>Lipomycetaceae</taxon>
        <taxon>Myxozyma</taxon>
    </lineage>
</organism>
<comment type="similarity">
    <text evidence="3">Belongs to the cyclin family.</text>
</comment>
<feature type="compositionally biased region" description="Polar residues" evidence="4">
    <location>
        <begin position="326"/>
        <end position="335"/>
    </location>
</feature>
<keyword evidence="2" id="KW-0804">Transcription</keyword>
<dbReference type="EMBL" id="JBBJBU010000005">
    <property type="protein sequence ID" value="KAK7205607.1"/>
    <property type="molecule type" value="Genomic_DNA"/>
</dbReference>
<dbReference type="SMART" id="SM00385">
    <property type="entry name" value="CYCLIN"/>
    <property type="match status" value="2"/>
</dbReference>
<feature type="compositionally biased region" description="Gly residues" evidence="4">
    <location>
        <begin position="13"/>
        <end position="22"/>
    </location>
</feature>
<evidence type="ECO:0000256" key="3">
    <source>
        <dbReference type="RuleBase" id="RU000383"/>
    </source>
</evidence>
<keyword evidence="1" id="KW-0805">Transcription regulation</keyword>
<feature type="domain" description="Cyclin-like" evidence="5">
    <location>
        <begin position="81"/>
        <end position="181"/>
    </location>
</feature>
<protein>
    <submittedName>
        <fullName evidence="6">Cyclin-like protein</fullName>
    </submittedName>
</protein>
<comment type="caution">
    <text evidence="6">The sequence shown here is derived from an EMBL/GenBank/DDBJ whole genome shotgun (WGS) entry which is preliminary data.</text>
</comment>
<dbReference type="Gene3D" id="1.10.472.10">
    <property type="entry name" value="Cyclin-like"/>
    <property type="match status" value="2"/>
</dbReference>
<keyword evidence="7" id="KW-1185">Reference proteome</keyword>
<keyword evidence="3" id="KW-0195">Cyclin</keyword>
<dbReference type="InterPro" id="IPR043198">
    <property type="entry name" value="Cyclin/Ssn8"/>
</dbReference>